<accession>A0A1G1XS66</accession>
<name>A0A1G1XS66_9BACT</name>
<reference evidence="1 2" key="1">
    <citation type="journal article" date="2016" name="Nat. Commun.">
        <title>Thousands of microbial genomes shed light on interconnected biogeochemical processes in an aquifer system.</title>
        <authorList>
            <person name="Anantharaman K."/>
            <person name="Brown C.T."/>
            <person name="Hug L.A."/>
            <person name="Sharon I."/>
            <person name="Castelle C.J."/>
            <person name="Probst A.J."/>
            <person name="Thomas B.C."/>
            <person name="Singh A."/>
            <person name="Wilkins M.J."/>
            <person name="Karaoz U."/>
            <person name="Brodie E.L."/>
            <person name="Williams K.H."/>
            <person name="Hubbard S.S."/>
            <person name="Banfield J.F."/>
        </authorList>
    </citation>
    <scope>NUCLEOTIDE SEQUENCE [LARGE SCALE GENOMIC DNA]</scope>
</reference>
<dbReference type="AlphaFoldDB" id="A0A1G1XS66"/>
<organism evidence="1 2">
    <name type="scientific">Candidatus Buchananbacteria bacterium RBG_13_39_9</name>
    <dbReference type="NCBI Taxonomy" id="1797531"/>
    <lineage>
        <taxon>Bacteria</taxon>
        <taxon>Candidatus Buchananiibacteriota</taxon>
    </lineage>
</organism>
<gene>
    <name evidence="1" type="ORF">A2Y67_03640</name>
</gene>
<proteinExistence type="predicted"/>
<comment type="caution">
    <text evidence="1">The sequence shown here is derived from an EMBL/GenBank/DDBJ whole genome shotgun (WGS) entry which is preliminary data.</text>
</comment>
<evidence type="ECO:0000313" key="1">
    <source>
        <dbReference type="EMBL" id="OGY42794.1"/>
    </source>
</evidence>
<dbReference type="EMBL" id="MHIA01000006">
    <property type="protein sequence ID" value="OGY42794.1"/>
    <property type="molecule type" value="Genomic_DNA"/>
</dbReference>
<dbReference type="Proteomes" id="UP000176260">
    <property type="component" value="Unassembled WGS sequence"/>
</dbReference>
<protein>
    <submittedName>
        <fullName evidence="1">Uncharacterized protein</fullName>
    </submittedName>
</protein>
<sequence>MSFQAAHLRFAQKVQDIIHPQDLTGYFSGTLYPDSRYITKVDRAKTHTDVRIEPRKILDLTDDFDKGWQVHLWYDKLGLHHLDQIVLNRSWTPNDADNVEVWSQLTGAKLVEDLYWWQNTDWPQILPYLKFTANPHQEDPAILQNWYQHFIDFYQKQPDLQAYRQQAKFMGIDPEKIELILQSAQNLYDDQPKRELIEKVMEQVIEEFKNLLINP</sequence>
<evidence type="ECO:0000313" key="2">
    <source>
        <dbReference type="Proteomes" id="UP000176260"/>
    </source>
</evidence>